<proteinExistence type="predicted"/>
<gene>
    <name evidence="2" type="ORF">CBP36_19565</name>
</gene>
<dbReference type="EMBL" id="CP021367">
    <property type="protein sequence ID" value="ART61167.1"/>
    <property type="molecule type" value="Genomic_DNA"/>
</dbReference>
<reference evidence="2" key="1">
    <citation type="submission" date="2017-05" db="EMBL/GenBank/DDBJ databases">
        <title>Polyphasic characterization of four soil-derived phenanthrene-degrading Acidovorax strains and proposal of Acidovorax phenanthrenivorans sp. nov.</title>
        <authorList>
            <person name="Singleton D."/>
            <person name="Lee J."/>
            <person name="Dickey A.N."/>
            <person name="Stroud A."/>
            <person name="Scholl E.H."/>
            <person name="Wright F.A."/>
            <person name="Aitken M.D."/>
        </authorList>
    </citation>
    <scope>NUCLEOTIDE SEQUENCE</scope>
    <source>
        <strain evidence="2">P4</strain>
        <plasmid evidence="2">pACP4.1</plasmid>
    </source>
</reference>
<keyword evidence="3" id="KW-1185">Reference proteome</keyword>
<evidence type="ECO:0000313" key="2">
    <source>
        <dbReference type="EMBL" id="ART61167.1"/>
    </source>
</evidence>
<name>A0A240UI46_9BURK</name>
<organism evidence="2 3">
    <name type="scientific">Acidovorax carolinensis</name>
    <dbReference type="NCBI Taxonomy" id="553814"/>
    <lineage>
        <taxon>Bacteria</taxon>
        <taxon>Pseudomonadati</taxon>
        <taxon>Pseudomonadota</taxon>
        <taxon>Betaproteobacteria</taxon>
        <taxon>Burkholderiales</taxon>
        <taxon>Comamonadaceae</taxon>
        <taxon>Acidovorax</taxon>
    </lineage>
</organism>
<feature type="region of interest" description="Disordered" evidence="1">
    <location>
        <begin position="193"/>
        <end position="214"/>
    </location>
</feature>
<evidence type="ECO:0000256" key="1">
    <source>
        <dbReference type="SAM" id="MobiDB-lite"/>
    </source>
</evidence>
<geneLocation type="plasmid" evidence="2 3">
    <name>pACP4.1</name>
</geneLocation>
<protein>
    <recommendedName>
        <fullName evidence="4">Nucleotidyltransferase</fullName>
    </recommendedName>
</protein>
<dbReference type="KEGG" id="acip:CBP36_19565"/>
<dbReference type="RefSeq" id="WP_086928939.1">
    <property type="nucleotide sequence ID" value="NZ_CP021363.1"/>
</dbReference>
<dbReference type="OrthoDB" id="2988567at2"/>
<keyword evidence="2" id="KW-0614">Plasmid</keyword>
<accession>A0A240UI46</accession>
<feature type="compositionally biased region" description="Polar residues" evidence="1">
    <location>
        <begin position="197"/>
        <end position="207"/>
    </location>
</feature>
<dbReference type="AlphaFoldDB" id="A0A240UI46"/>
<dbReference type="Proteomes" id="UP000194440">
    <property type="component" value="Plasmid pACP4.1"/>
</dbReference>
<sequence>MSTSAATKQSWAQIESALVRMGDFLAKPTRLVLIGSTVGMWYGQPNRLTGDIDVWAPRSNFGDGDLYQACAHAGLEFDPRGIFPDPSRTYLQLCTHGPAQTGTWTVPTGMFRAGNLEVCHPPAANVIASKLIRASAADIDDVVFLASRLGIDLPSIEDAVNTIRGPSRDDALENMIYLQIHNAASRGVEQYARESSAIRTHQQSTPVRSRGARP</sequence>
<evidence type="ECO:0000313" key="3">
    <source>
        <dbReference type="Proteomes" id="UP000194440"/>
    </source>
</evidence>
<dbReference type="KEGG" id="acis:CBP35_19520"/>
<evidence type="ECO:0008006" key="4">
    <source>
        <dbReference type="Google" id="ProtNLM"/>
    </source>
</evidence>